<dbReference type="OrthoDB" id="2291292at2"/>
<dbReference type="GO" id="GO:0030420">
    <property type="term" value="P:establishment of competence for transformation"/>
    <property type="evidence" value="ECO:0007669"/>
    <property type="project" value="UniProtKB-KW"/>
</dbReference>
<dbReference type="RefSeq" id="WP_056945085.1">
    <property type="nucleotide sequence ID" value="NZ_AZDT01000068.1"/>
</dbReference>
<dbReference type="InterPro" id="IPR012902">
    <property type="entry name" value="N_methyl_site"/>
</dbReference>
<comment type="subcellular location">
    <subcellularLocation>
        <location evidence="1">Cell surface</location>
    </subcellularLocation>
</comment>
<comment type="caution">
    <text evidence="4">The sequence shown here is derived from an EMBL/GenBank/DDBJ whole genome shotgun (WGS) entry which is preliminary data.</text>
</comment>
<dbReference type="AlphaFoldDB" id="A0A0R1JN37"/>
<sequence length="146" mass="16194">MSQRQGFTLVEALLSLGVVALLLGLTTGWGRYLSRPSGVDTTAPYVMIQALERPERYEYVGLKDQGILLKDHFDAEKVVWLTVNERGILGISDQLGRGHLPILTDVTALEWRPVATTGTVILRVKRGRRAKWQTALLDLRAPSGDL</sequence>
<evidence type="ECO:0000256" key="2">
    <source>
        <dbReference type="ARBA" id="ARBA00023287"/>
    </source>
</evidence>
<reference evidence="4 5" key="1">
    <citation type="journal article" date="2015" name="Genome Announc.">
        <title>Expanding the biotechnology potential of lactobacilli through comparative genomics of 213 strains and associated genera.</title>
        <authorList>
            <person name="Sun Z."/>
            <person name="Harris H.M."/>
            <person name="McCann A."/>
            <person name="Guo C."/>
            <person name="Argimon S."/>
            <person name="Zhang W."/>
            <person name="Yang X."/>
            <person name="Jeffery I.B."/>
            <person name="Cooney J.C."/>
            <person name="Kagawa T.F."/>
            <person name="Liu W."/>
            <person name="Song Y."/>
            <person name="Salvetti E."/>
            <person name="Wrobel A."/>
            <person name="Rasinkangas P."/>
            <person name="Parkhill J."/>
            <person name="Rea M.C."/>
            <person name="O'Sullivan O."/>
            <person name="Ritari J."/>
            <person name="Douillard F.P."/>
            <person name="Paul Ross R."/>
            <person name="Yang R."/>
            <person name="Briner A.E."/>
            <person name="Felis G.E."/>
            <person name="de Vos W.M."/>
            <person name="Barrangou R."/>
            <person name="Klaenhammer T.R."/>
            <person name="Caufield P.W."/>
            <person name="Cui Y."/>
            <person name="Zhang H."/>
            <person name="O'Toole P.W."/>
        </authorList>
    </citation>
    <scope>NUCLEOTIDE SEQUENCE [LARGE SCALE GENOMIC DNA]</scope>
    <source>
        <strain evidence="4 5">DSM 19117</strain>
    </source>
</reference>
<dbReference type="Proteomes" id="UP000051162">
    <property type="component" value="Unassembled WGS sequence"/>
</dbReference>
<accession>A0A0R1JN37</accession>
<gene>
    <name evidence="4" type="ORF">FD30_GL001153</name>
</gene>
<evidence type="ECO:0000256" key="3">
    <source>
        <dbReference type="SAM" id="Phobius"/>
    </source>
</evidence>
<dbReference type="STRING" id="1423773.FD30_GL001153"/>
<keyword evidence="2" id="KW-0178">Competence</keyword>
<dbReference type="GO" id="GO:0009986">
    <property type="term" value="C:cell surface"/>
    <property type="evidence" value="ECO:0007669"/>
    <property type="project" value="UniProtKB-SubCell"/>
</dbReference>
<dbReference type="EMBL" id="AZDT01000068">
    <property type="protein sequence ID" value="KRK72733.1"/>
    <property type="molecule type" value="Genomic_DNA"/>
</dbReference>
<feature type="transmembrane region" description="Helical" evidence="3">
    <location>
        <begin position="6"/>
        <end position="25"/>
    </location>
</feature>
<keyword evidence="3" id="KW-1133">Transmembrane helix</keyword>
<dbReference type="GeneID" id="84782488"/>
<evidence type="ECO:0000313" key="4">
    <source>
        <dbReference type="EMBL" id="KRK72733.1"/>
    </source>
</evidence>
<keyword evidence="3" id="KW-0472">Membrane</keyword>
<evidence type="ECO:0008006" key="6">
    <source>
        <dbReference type="Google" id="ProtNLM"/>
    </source>
</evidence>
<keyword evidence="3" id="KW-0812">Transmembrane</keyword>
<proteinExistence type="predicted"/>
<name>A0A0R1JN37_9LACO</name>
<protein>
    <recommendedName>
        <fullName evidence="6">Prepilin-type N-terminal cleavage/methylation domain-containing protein</fullName>
    </recommendedName>
</protein>
<evidence type="ECO:0000256" key="1">
    <source>
        <dbReference type="ARBA" id="ARBA00004241"/>
    </source>
</evidence>
<dbReference type="PATRIC" id="fig|1423773.3.peg.1180"/>
<evidence type="ECO:0000313" key="5">
    <source>
        <dbReference type="Proteomes" id="UP000051162"/>
    </source>
</evidence>
<organism evidence="4 5">
    <name type="scientific">Levilactobacillus namurensis DSM 19117</name>
    <dbReference type="NCBI Taxonomy" id="1423773"/>
    <lineage>
        <taxon>Bacteria</taxon>
        <taxon>Bacillati</taxon>
        <taxon>Bacillota</taxon>
        <taxon>Bacilli</taxon>
        <taxon>Lactobacillales</taxon>
        <taxon>Lactobacillaceae</taxon>
        <taxon>Levilactobacillus</taxon>
    </lineage>
</organism>
<dbReference type="Pfam" id="PF07963">
    <property type="entry name" value="N_methyl"/>
    <property type="match status" value="1"/>
</dbReference>
<keyword evidence="5" id="KW-1185">Reference proteome</keyword>